<dbReference type="PANTHER" id="PTHR43952">
    <property type="entry name" value="MYB FAMILY TRANSCRIPTION FACTOR-RELATED"/>
    <property type="match status" value="1"/>
</dbReference>
<sequence>MVLTISQGGKWIGNICMTVEITYSPQSSSSSSPFALLVQESHWVDLPAELVLVIIQRLEASQTLWPAQKDAVERGCSLVAEGDKDRGRIYLGPSSVFMIASNDQGECFAQCTQSPSLRVDQFDIAIQHSDYLLEFLTHNAATISSQLMFFVPQDQGECFAQCTQPPSLQFKKGALLQLHQPSPVALMSIALVVLMFGSEHLEHSQMLFLSSDAALPIPSWLLFFSRHRQDSLTRRGFKGVVVGWVAPVGLSASDGAGVGEMASSSITSSRSSSSSWTPKQNKQFEEALAYFDKDTPDRWQNVARAVGGKSAEEVKRHYEILLKDIMQIESDQVPLPSYRSGGNNGRAIYNGQRPPLDRMPQVGIHHSIYMPPLGGFTTDSNVALAYVQQLENCLEDNDTVIDALKTEMARLKETVHRTTLHFQI</sequence>
<evidence type="ECO:0000313" key="7">
    <source>
        <dbReference type="EMBL" id="KAF7139800.1"/>
    </source>
</evidence>
<keyword evidence="3" id="KW-0804">Transcription</keyword>
<dbReference type="GO" id="GO:0003700">
    <property type="term" value="F:DNA-binding transcription factor activity"/>
    <property type="evidence" value="ECO:0007669"/>
    <property type="project" value="InterPro"/>
</dbReference>
<dbReference type="InterPro" id="IPR001005">
    <property type="entry name" value="SANT/Myb"/>
</dbReference>
<dbReference type="InterPro" id="IPR017884">
    <property type="entry name" value="SANT_dom"/>
</dbReference>
<dbReference type="SUPFAM" id="SSF46689">
    <property type="entry name" value="Homeodomain-like"/>
    <property type="match status" value="1"/>
</dbReference>
<evidence type="ECO:0000313" key="8">
    <source>
        <dbReference type="Proteomes" id="UP000626092"/>
    </source>
</evidence>
<evidence type="ECO:0000259" key="5">
    <source>
        <dbReference type="PROSITE" id="PS50090"/>
    </source>
</evidence>
<keyword evidence="4" id="KW-0539">Nucleus</keyword>
<feature type="domain" description="SANT" evidence="6">
    <location>
        <begin position="271"/>
        <end position="326"/>
    </location>
</feature>
<evidence type="ECO:0000256" key="4">
    <source>
        <dbReference type="ARBA" id="ARBA00023242"/>
    </source>
</evidence>
<dbReference type="GO" id="GO:0048262">
    <property type="term" value="P:determination of dorsal/ventral asymmetry"/>
    <property type="evidence" value="ECO:0007669"/>
    <property type="project" value="UniProtKB-ARBA"/>
</dbReference>
<accession>A0A834LLW2</accession>
<evidence type="ECO:0000259" key="6">
    <source>
        <dbReference type="PROSITE" id="PS51293"/>
    </source>
</evidence>
<keyword evidence="8" id="KW-1185">Reference proteome</keyword>
<dbReference type="EMBL" id="WJXA01000006">
    <property type="protein sequence ID" value="KAF7139800.1"/>
    <property type="molecule type" value="Genomic_DNA"/>
</dbReference>
<comment type="caution">
    <text evidence="7">The sequence shown here is derived from an EMBL/GenBank/DDBJ whole genome shotgun (WGS) entry which is preliminary data.</text>
</comment>
<dbReference type="PROSITE" id="PS51293">
    <property type="entry name" value="SANT"/>
    <property type="match status" value="1"/>
</dbReference>
<evidence type="ECO:0000256" key="3">
    <source>
        <dbReference type="ARBA" id="ARBA00023163"/>
    </source>
</evidence>
<dbReference type="InterPro" id="IPR009057">
    <property type="entry name" value="Homeodomain-like_sf"/>
</dbReference>
<dbReference type="CDD" id="cd00167">
    <property type="entry name" value="SANT"/>
    <property type="match status" value="1"/>
</dbReference>
<gene>
    <name evidence="7" type="ORF">RHSIM_Rhsim06G0128900</name>
</gene>
<organism evidence="7 8">
    <name type="scientific">Rhododendron simsii</name>
    <name type="common">Sims's rhododendron</name>
    <dbReference type="NCBI Taxonomy" id="118357"/>
    <lineage>
        <taxon>Eukaryota</taxon>
        <taxon>Viridiplantae</taxon>
        <taxon>Streptophyta</taxon>
        <taxon>Embryophyta</taxon>
        <taxon>Tracheophyta</taxon>
        <taxon>Spermatophyta</taxon>
        <taxon>Magnoliopsida</taxon>
        <taxon>eudicotyledons</taxon>
        <taxon>Gunneridae</taxon>
        <taxon>Pentapetalae</taxon>
        <taxon>asterids</taxon>
        <taxon>Ericales</taxon>
        <taxon>Ericaceae</taxon>
        <taxon>Ericoideae</taxon>
        <taxon>Rhodoreae</taxon>
        <taxon>Rhododendron</taxon>
    </lineage>
</organism>
<keyword evidence="2" id="KW-0805">Transcription regulation</keyword>
<comment type="subcellular location">
    <subcellularLocation>
        <location evidence="1">Nucleus</location>
    </subcellularLocation>
</comment>
<dbReference type="InterPro" id="IPR044636">
    <property type="entry name" value="RADIALIS-like"/>
</dbReference>
<dbReference type="PANTHER" id="PTHR43952:SF72">
    <property type="entry name" value="MYB-LIKE DOMAIN-CONTAINING PROTEIN"/>
    <property type="match status" value="1"/>
</dbReference>
<dbReference type="AlphaFoldDB" id="A0A834LLW2"/>
<evidence type="ECO:0000256" key="2">
    <source>
        <dbReference type="ARBA" id="ARBA00023015"/>
    </source>
</evidence>
<feature type="domain" description="Myb-like" evidence="5">
    <location>
        <begin position="268"/>
        <end position="322"/>
    </location>
</feature>
<name>A0A834LLW2_RHOSS</name>
<protein>
    <submittedName>
        <fullName evidence="7">Uncharacterized protein</fullName>
    </submittedName>
</protein>
<dbReference type="GO" id="GO:0005634">
    <property type="term" value="C:nucleus"/>
    <property type="evidence" value="ECO:0007669"/>
    <property type="project" value="UniProtKB-SubCell"/>
</dbReference>
<reference evidence="7" key="1">
    <citation type="submission" date="2019-11" db="EMBL/GenBank/DDBJ databases">
        <authorList>
            <person name="Liu Y."/>
            <person name="Hou J."/>
            <person name="Li T.-Q."/>
            <person name="Guan C.-H."/>
            <person name="Wu X."/>
            <person name="Wu H.-Z."/>
            <person name="Ling F."/>
            <person name="Zhang R."/>
            <person name="Shi X.-G."/>
            <person name="Ren J.-P."/>
            <person name="Chen E.-F."/>
            <person name="Sun J.-M."/>
        </authorList>
    </citation>
    <scope>NUCLEOTIDE SEQUENCE</scope>
    <source>
        <strain evidence="7">Adult_tree_wgs_1</strain>
        <tissue evidence="7">Leaves</tissue>
    </source>
</reference>
<dbReference type="OrthoDB" id="10347949at2759"/>
<dbReference type="GO" id="GO:0009908">
    <property type="term" value="P:flower development"/>
    <property type="evidence" value="ECO:0007669"/>
    <property type="project" value="UniProtKB-ARBA"/>
</dbReference>
<dbReference type="PROSITE" id="PS50090">
    <property type="entry name" value="MYB_LIKE"/>
    <property type="match status" value="1"/>
</dbReference>
<dbReference type="FunFam" id="1.10.10.60:FF:000154">
    <property type="entry name" value="Transcription factor SRM1"/>
    <property type="match status" value="1"/>
</dbReference>
<proteinExistence type="predicted"/>
<dbReference type="SMART" id="SM00717">
    <property type="entry name" value="SANT"/>
    <property type="match status" value="1"/>
</dbReference>
<evidence type="ECO:0000256" key="1">
    <source>
        <dbReference type="ARBA" id="ARBA00004123"/>
    </source>
</evidence>
<dbReference type="Proteomes" id="UP000626092">
    <property type="component" value="Unassembled WGS sequence"/>
</dbReference>
<dbReference type="Gene3D" id="1.10.10.60">
    <property type="entry name" value="Homeodomain-like"/>
    <property type="match status" value="1"/>
</dbReference>